<dbReference type="AlphaFoldDB" id="A0A9P1CT38"/>
<organism evidence="2">
    <name type="scientific">Cladocopium goreaui</name>
    <dbReference type="NCBI Taxonomy" id="2562237"/>
    <lineage>
        <taxon>Eukaryota</taxon>
        <taxon>Sar</taxon>
        <taxon>Alveolata</taxon>
        <taxon>Dinophyceae</taxon>
        <taxon>Suessiales</taxon>
        <taxon>Symbiodiniaceae</taxon>
        <taxon>Cladocopium</taxon>
    </lineage>
</organism>
<proteinExistence type="predicted"/>
<protein>
    <submittedName>
        <fullName evidence="3">PAS domain-containing protein</fullName>
    </submittedName>
</protein>
<keyword evidence="1" id="KW-1133">Transmembrane helix</keyword>
<name>A0A9P1CT38_9DINO</name>
<accession>A0A9P1CT38</accession>
<dbReference type="EMBL" id="CAMXCT010002302">
    <property type="protein sequence ID" value="CAI3997200.1"/>
    <property type="molecule type" value="Genomic_DNA"/>
</dbReference>
<keyword evidence="1" id="KW-0472">Membrane</keyword>
<reference evidence="2" key="1">
    <citation type="submission" date="2022-10" db="EMBL/GenBank/DDBJ databases">
        <authorList>
            <person name="Chen Y."/>
            <person name="Dougan E. K."/>
            <person name="Chan C."/>
            <person name="Rhodes N."/>
            <person name="Thang M."/>
        </authorList>
    </citation>
    <scope>NUCLEOTIDE SEQUENCE</scope>
</reference>
<dbReference type="EMBL" id="CAMXCT020002302">
    <property type="protein sequence ID" value="CAL1150575.1"/>
    <property type="molecule type" value="Genomic_DNA"/>
</dbReference>
<sequence length="230" mass="25494">MRFENDDGATMKVNMVNDVKAGMRLASEETFRKIVPAWQWVNDLVVVLYFCWSLASGLPIPMYLWAPLGCSFYLTACCYWRQHPWAAEVDTVVLSIIGFLSTINAPRHATNSISMIRLLLNSWLPAPKMALLMQFALEPGFLADSCHRESVTSRQEFVELFLSEVVMLGGLVLAHYKQQGSLYHQIAASIRAETSIQETLSLGDAAKRLLTVTCDACVSASLSPGRNGGD</sequence>
<gene>
    <name evidence="2" type="ORF">C1SCF055_LOCUS23608</name>
</gene>
<evidence type="ECO:0000256" key="1">
    <source>
        <dbReference type="SAM" id="Phobius"/>
    </source>
</evidence>
<evidence type="ECO:0000313" key="2">
    <source>
        <dbReference type="EMBL" id="CAI3997200.1"/>
    </source>
</evidence>
<evidence type="ECO:0000313" key="4">
    <source>
        <dbReference type="Proteomes" id="UP001152797"/>
    </source>
</evidence>
<dbReference type="EMBL" id="CAMXCT030002302">
    <property type="protein sequence ID" value="CAL4784512.1"/>
    <property type="molecule type" value="Genomic_DNA"/>
</dbReference>
<comment type="caution">
    <text evidence="2">The sequence shown here is derived from an EMBL/GenBank/DDBJ whole genome shotgun (WGS) entry which is preliminary data.</text>
</comment>
<dbReference type="Proteomes" id="UP001152797">
    <property type="component" value="Unassembled WGS sequence"/>
</dbReference>
<reference evidence="3 4" key="2">
    <citation type="submission" date="2024-05" db="EMBL/GenBank/DDBJ databases">
        <authorList>
            <person name="Chen Y."/>
            <person name="Shah S."/>
            <person name="Dougan E. K."/>
            <person name="Thang M."/>
            <person name="Chan C."/>
        </authorList>
    </citation>
    <scope>NUCLEOTIDE SEQUENCE [LARGE SCALE GENOMIC DNA]</scope>
</reference>
<keyword evidence="1" id="KW-0812">Transmembrane</keyword>
<keyword evidence="4" id="KW-1185">Reference proteome</keyword>
<evidence type="ECO:0000313" key="3">
    <source>
        <dbReference type="EMBL" id="CAL4784512.1"/>
    </source>
</evidence>
<feature type="transmembrane region" description="Helical" evidence="1">
    <location>
        <begin position="40"/>
        <end position="65"/>
    </location>
</feature>